<feature type="non-terminal residue" evidence="1">
    <location>
        <position position="1"/>
    </location>
</feature>
<sequence length="69" mass="7439">GPRTARASREALTRILARLSPPVGVLLSSCRTLHPGPLPLVSSFFPEPWSQQHEAVAGSQRRRGPALLS</sequence>
<proteinExistence type="predicted"/>
<evidence type="ECO:0000313" key="1">
    <source>
        <dbReference type="EMBL" id="JAC73406.1"/>
    </source>
</evidence>
<gene>
    <name evidence="1" type="ORF">TSPGSL018_28928</name>
</gene>
<organism evidence="1">
    <name type="scientific">Tetraselmis sp. GSL018</name>
    <dbReference type="NCBI Taxonomy" id="582737"/>
    <lineage>
        <taxon>Eukaryota</taxon>
        <taxon>Viridiplantae</taxon>
        <taxon>Chlorophyta</taxon>
        <taxon>core chlorophytes</taxon>
        <taxon>Chlorodendrophyceae</taxon>
        <taxon>Chlorodendrales</taxon>
        <taxon>Chlorodendraceae</taxon>
        <taxon>Tetraselmis</taxon>
    </lineage>
</organism>
<accession>A0A061RS67</accession>
<protein>
    <submittedName>
        <fullName evidence="1">Uncharacterized protein</fullName>
    </submittedName>
</protein>
<dbReference type="AlphaFoldDB" id="A0A061RS67"/>
<dbReference type="EMBL" id="GBEZ01012483">
    <property type="protein sequence ID" value="JAC73406.1"/>
    <property type="molecule type" value="Transcribed_RNA"/>
</dbReference>
<reference evidence="1" key="1">
    <citation type="submission" date="2014-05" db="EMBL/GenBank/DDBJ databases">
        <title>The transcriptome of the halophilic microalga Tetraselmis sp. GSL018 isolated from the Great Salt Lake, Utah.</title>
        <authorList>
            <person name="Jinkerson R.E."/>
            <person name="D'Adamo S."/>
            <person name="Posewitz M.C."/>
        </authorList>
    </citation>
    <scope>NUCLEOTIDE SEQUENCE</scope>
    <source>
        <strain evidence="1">GSL018</strain>
    </source>
</reference>
<name>A0A061RS67_9CHLO</name>